<name>A0A1M4SIN5_9THEO</name>
<dbReference type="PANTHER" id="PTHR33202:SF8">
    <property type="entry name" value="PEROXIDE-RESPONSIVE REPRESSOR PERR"/>
    <property type="match status" value="1"/>
</dbReference>
<sequence>MKMTYTIVELRDYLKRHDIKPSTIRIKVLEYLLNNRIHPTADDIYQSLINDIPTLSKTSVYNTLELFMKKGVVNALSLKEKELRYDINTYFHGHFRCEICGNVYDFPVSEKIIAVEELKGFVIRNVDINVYGICKKCNEKIKNKEEK</sequence>
<keyword evidence="7" id="KW-0479">Metal-binding</keyword>
<gene>
    <name evidence="8" type="ORF">SAMN02745195_00164</name>
</gene>
<dbReference type="EMBL" id="FQUR01000006">
    <property type="protein sequence ID" value="SHE32134.1"/>
    <property type="molecule type" value="Genomic_DNA"/>
</dbReference>
<keyword evidence="2" id="KW-0678">Repressor</keyword>
<feature type="binding site" evidence="7">
    <location>
        <position position="97"/>
    </location>
    <ligand>
        <name>Zn(2+)</name>
        <dbReference type="ChEBI" id="CHEBI:29105"/>
    </ligand>
</feature>
<keyword evidence="4" id="KW-0805">Transcription regulation</keyword>
<feature type="binding site" evidence="7">
    <location>
        <position position="137"/>
    </location>
    <ligand>
        <name>Zn(2+)</name>
        <dbReference type="ChEBI" id="CHEBI:29105"/>
    </ligand>
</feature>
<dbReference type="InterPro" id="IPR002481">
    <property type="entry name" value="FUR"/>
</dbReference>
<dbReference type="InterPro" id="IPR036390">
    <property type="entry name" value="WH_DNA-bd_sf"/>
</dbReference>
<keyword evidence="5" id="KW-0238">DNA-binding</keyword>
<evidence type="ECO:0000256" key="4">
    <source>
        <dbReference type="ARBA" id="ARBA00023015"/>
    </source>
</evidence>
<dbReference type="GO" id="GO:0000976">
    <property type="term" value="F:transcription cis-regulatory region binding"/>
    <property type="evidence" value="ECO:0007669"/>
    <property type="project" value="TreeGrafter"/>
</dbReference>
<dbReference type="CDD" id="cd07153">
    <property type="entry name" value="Fur_like"/>
    <property type="match status" value="1"/>
</dbReference>
<evidence type="ECO:0000313" key="8">
    <source>
        <dbReference type="EMBL" id="SHE32134.1"/>
    </source>
</evidence>
<evidence type="ECO:0000256" key="5">
    <source>
        <dbReference type="ARBA" id="ARBA00023125"/>
    </source>
</evidence>
<dbReference type="Proteomes" id="UP000184127">
    <property type="component" value="Unassembled WGS sequence"/>
</dbReference>
<evidence type="ECO:0000313" key="9">
    <source>
        <dbReference type="Proteomes" id="UP000184127"/>
    </source>
</evidence>
<dbReference type="Gene3D" id="1.10.10.10">
    <property type="entry name" value="Winged helix-like DNA-binding domain superfamily/Winged helix DNA-binding domain"/>
    <property type="match status" value="1"/>
</dbReference>
<feature type="binding site" evidence="7">
    <location>
        <position position="100"/>
    </location>
    <ligand>
        <name>Zn(2+)</name>
        <dbReference type="ChEBI" id="CHEBI:29105"/>
    </ligand>
</feature>
<accession>A0A1M4SIN5</accession>
<keyword evidence="9" id="KW-1185">Reference proteome</keyword>
<evidence type="ECO:0000256" key="6">
    <source>
        <dbReference type="ARBA" id="ARBA00023163"/>
    </source>
</evidence>
<dbReference type="Gene3D" id="3.30.1490.190">
    <property type="match status" value="1"/>
</dbReference>
<dbReference type="InterPro" id="IPR036388">
    <property type="entry name" value="WH-like_DNA-bd_sf"/>
</dbReference>
<reference evidence="9" key="1">
    <citation type="submission" date="2016-11" db="EMBL/GenBank/DDBJ databases">
        <authorList>
            <person name="Varghese N."/>
            <person name="Submissions S."/>
        </authorList>
    </citation>
    <scope>NUCLEOTIDE SEQUENCE [LARGE SCALE GENOMIC DNA]</scope>
    <source>
        <strain evidence="9">DSM 18761</strain>
    </source>
</reference>
<keyword evidence="3 7" id="KW-0862">Zinc</keyword>
<feature type="binding site" evidence="7">
    <location>
        <position position="134"/>
    </location>
    <ligand>
        <name>Zn(2+)</name>
        <dbReference type="ChEBI" id="CHEBI:29105"/>
    </ligand>
</feature>
<dbReference type="GO" id="GO:0003700">
    <property type="term" value="F:DNA-binding transcription factor activity"/>
    <property type="evidence" value="ECO:0007669"/>
    <property type="project" value="InterPro"/>
</dbReference>
<dbReference type="SUPFAM" id="SSF46785">
    <property type="entry name" value="Winged helix' DNA-binding domain"/>
    <property type="match status" value="1"/>
</dbReference>
<comment type="similarity">
    <text evidence="1">Belongs to the Fur family.</text>
</comment>
<proteinExistence type="inferred from homology"/>
<dbReference type="PANTHER" id="PTHR33202">
    <property type="entry name" value="ZINC UPTAKE REGULATION PROTEIN"/>
    <property type="match status" value="1"/>
</dbReference>
<dbReference type="AlphaFoldDB" id="A0A1M4SIN5"/>
<dbReference type="Pfam" id="PF01475">
    <property type="entry name" value="FUR"/>
    <property type="match status" value="1"/>
</dbReference>
<evidence type="ECO:0000256" key="1">
    <source>
        <dbReference type="ARBA" id="ARBA00007957"/>
    </source>
</evidence>
<evidence type="ECO:0000256" key="2">
    <source>
        <dbReference type="ARBA" id="ARBA00022491"/>
    </source>
</evidence>
<dbReference type="GO" id="GO:0045892">
    <property type="term" value="P:negative regulation of DNA-templated transcription"/>
    <property type="evidence" value="ECO:0007669"/>
    <property type="project" value="TreeGrafter"/>
</dbReference>
<comment type="cofactor">
    <cofactor evidence="7">
        <name>Zn(2+)</name>
        <dbReference type="ChEBI" id="CHEBI:29105"/>
    </cofactor>
    <text evidence="7">Binds 1 zinc ion per subunit.</text>
</comment>
<evidence type="ECO:0000256" key="7">
    <source>
        <dbReference type="PIRSR" id="PIRSR602481-1"/>
    </source>
</evidence>
<dbReference type="InterPro" id="IPR043135">
    <property type="entry name" value="Fur_C"/>
</dbReference>
<dbReference type="GO" id="GO:1900376">
    <property type="term" value="P:regulation of secondary metabolite biosynthetic process"/>
    <property type="evidence" value="ECO:0007669"/>
    <property type="project" value="TreeGrafter"/>
</dbReference>
<organism evidence="8 9">
    <name type="scientific">Thermoanaerobacter uzonensis DSM 18761</name>
    <dbReference type="NCBI Taxonomy" id="1123369"/>
    <lineage>
        <taxon>Bacteria</taxon>
        <taxon>Bacillati</taxon>
        <taxon>Bacillota</taxon>
        <taxon>Clostridia</taxon>
        <taxon>Thermoanaerobacterales</taxon>
        <taxon>Thermoanaerobacteraceae</taxon>
        <taxon>Thermoanaerobacter</taxon>
    </lineage>
</organism>
<dbReference type="RefSeq" id="WP_072966601.1">
    <property type="nucleotide sequence ID" value="NZ_FQUR01000006.1"/>
</dbReference>
<keyword evidence="6" id="KW-0804">Transcription</keyword>
<protein>
    <submittedName>
        <fullName evidence="8">Fur family transcriptional regulator, peroxide stress response regulator</fullName>
    </submittedName>
</protein>
<evidence type="ECO:0000256" key="3">
    <source>
        <dbReference type="ARBA" id="ARBA00022833"/>
    </source>
</evidence>
<dbReference type="GO" id="GO:0008270">
    <property type="term" value="F:zinc ion binding"/>
    <property type="evidence" value="ECO:0007669"/>
    <property type="project" value="TreeGrafter"/>
</dbReference>